<dbReference type="OrthoDB" id="5173286at2"/>
<dbReference type="RefSeq" id="WP_076475677.1">
    <property type="nucleotide sequence ID" value="NZ_FTNT01000001.1"/>
</dbReference>
<evidence type="ECO:0000256" key="4">
    <source>
        <dbReference type="SAM" id="MobiDB-lite"/>
    </source>
</evidence>
<dbReference type="InterPro" id="IPR013126">
    <property type="entry name" value="Hsp_70_fam"/>
</dbReference>
<dbReference type="PANTHER" id="PTHR42749:SF1">
    <property type="entry name" value="CELL SHAPE-DETERMINING PROTEIN MREB"/>
    <property type="match status" value="1"/>
</dbReference>
<dbReference type="STRING" id="1344003.SAMN05445060_0179"/>
<feature type="region of interest" description="Disordered" evidence="4">
    <location>
        <begin position="406"/>
        <end position="453"/>
    </location>
</feature>
<dbReference type="PANTHER" id="PTHR42749">
    <property type="entry name" value="CELL SHAPE-DETERMINING PROTEIN MREB"/>
    <property type="match status" value="1"/>
</dbReference>
<keyword evidence="2" id="KW-0067">ATP-binding</keyword>
<keyword evidence="3" id="KW-0143">Chaperone</keyword>
<evidence type="ECO:0000313" key="5">
    <source>
        <dbReference type="EMBL" id="SIR63733.1"/>
    </source>
</evidence>
<sequence>MATGLGFKIGNANCVAVAADATSWDGSISHPTEELLASGPMALMPSAVTAHVGDPVAVVDETGRAHTGDDLYTHVLGALSIAADSALDPGSPTLAVACPDEWSPATRASLTRSVERLAPGDVTLVPESLAVLAAVAAGRGERNHDGGTVVVYDLGATAAGATVVRTGPGAHIIGRPLRSSTISGSEFDRLLLAHVLQITGCYDGLDVDDPATIEALTVLRARCRAAKEALSNDTDTVVDVSLPGVSTQARLVRDDIEELLRTPILESVQLVRDSLANAGVDIAEVSSVIISGGGAAIPLVTELFSTILRLPVLVDPEPATASAAGAALVAVDRHAALVADEPETIVATRPDELSERRPIAPAPVTPTESAAPRRVWKRGMTIAVVAAGVLLATGTGVSVGTGLIGGTSSTNGTAPTAGADTTTATTKAPGSTRATGAAAASTAASTPAGTVRASDGTLVPVSSASANQATGGAAAAGSAGSAAAATRSSGGTNSGSSGSTGSSSGGSSSSGSSNSGTSSGGSSSGGSSSSGSGNSGSSSGGSSSGGDSSSGSNPTAEQGQSYGGTPGDVLQVPGKALCTIKIACN</sequence>
<feature type="compositionally biased region" description="Low complexity" evidence="4">
    <location>
        <begin position="410"/>
        <end position="450"/>
    </location>
</feature>
<evidence type="ECO:0000256" key="1">
    <source>
        <dbReference type="ARBA" id="ARBA00022741"/>
    </source>
</evidence>
<dbReference type="AlphaFoldDB" id="A0A1N7CJM7"/>
<proteinExistence type="predicted"/>
<dbReference type="Gene3D" id="3.30.420.40">
    <property type="match status" value="2"/>
</dbReference>
<dbReference type="Proteomes" id="UP000186218">
    <property type="component" value="Unassembled WGS sequence"/>
</dbReference>
<feature type="region of interest" description="Disordered" evidence="4">
    <location>
        <begin position="484"/>
        <end position="571"/>
    </location>
</feature>
<reference evidence="5 6" key="1">
    <citation type="submission" date="2017-01" db="EMBL/GenBank/DDBJ databases">
        <authorList>
            <person name="Mah S.A."/>
            <person name="Swanson W.J."/>
            <person name="Moy G.W."/>
            <person name="Vacquier V.D."/>
        </authorList>
    </citation>
    <scope>NUCLEOTIDE SEQUENCE [LARGE SCALE GENOMIC DNA]</scope>
    <source>
        <strain evidence="5 6">CPCC 203464</strain>
    </source>
</reference>
<gene>
    <name evidence="5" type="ORF">SAMN05445060_0179</name>
</gene>
<dbReference type="GO" id="GO:0140662">
    <property type="term" value="F:ATP-dependent protein folding chaperone"/>
    <property type="evidence" value="ECO:0007669"/>
    <property type="project" value="InterPro"/>
</dbReference>
<dbReference type="SUPFAM" id="SSF53067">
    <property type="entry name" value="Actin-like ATPase domain"/>
    <property type="match status" value="1"/>
</dbReference>
<evidence type="ECO:0000313" key="6">
    <source>
        <dbReference type="Proteomes" id="UP000186218"/>
    </source>
</evidence>
<protein>
    <submittedName>
        <fullName evidence="5">Hsp70 protein</fullName>
    </submittedName>
</protein>
<feature type="compositionally biased region" description="Low complexity" evidence="4">
    <location>
        <begin position="525"/>
        <end position="537"/>
    </location>
</feature>
<dbReference type="Gene3D" id="3.90.640.10">
    <property type="entry name" value="Actin, Chain A, domain 4"/>
    <property type="match status" value="1"/>
</dbReference>
<evidence type="ECO:0000256" key="2">
    <source>
        <dbReference type="ARBA" id="ARBA00022840"/>
    </source>
</evidence>
<name>A0A1N7CJM7_9NOCA</name>
<organism evidence="5 6">
    <name type="scientific">Williamsia sterculiae</name>
    <dbReference type="NCBI Taxonomy" id="1344003"/>
    <lineage>
        <taxon>Bacteria</taxon>
        <taxon>Bacillati</taxon>
        <taxon>Actinomycetota</taxon>
        <taxon>Actinomycetes</taxon>
        <taxon>Mycobacteriales</taxon>
        <taxon>Nocardiaceae</taxon>
        <taxon>Williamsia</taxon>
    </lineage>
</organism>
<keyword evidence="6" id="KW-1185">Reference proteome</keyword>
<evidence type="ECO:0000256" key="3">
    <source>
        <dbReference type="ARBA" id="ARBA00023186"/>
    </source>
</evidence>
<dbReference type="GO" id="GO:0005524">
    <property type="term" value="F:ATP binding"/>
    <property type="evidence" value="ECO:0007669"/>
    <property type="project" value="UniProtKB-KW"/>
</dbReference>
<dbReference type="Pfam" id="PF00012">
    <property type="entry name" value="HSP70"/>
    <property type="match status" value="1"/>
</dbReference>
<dbReference type="EMBL" id="FTNT01000001">
    <property type="protein sequence ID" value="SIR63733.1"/>
    <property type="molecule type" value="Genomic_DNA"/>
</dbReference>
<feature type="compositionally biased region" description="Low complexity" evidence="4">
    <location>
        <begin position="484"/>
        <end position="517"/>
    </location>
</feature>
<accession>A0A1N7CJM7</accession>
<dbReference type="InterPro" id="IPR043129">
    <property type="entry name" value="ATPase_NBD"/>
</dbReference>
<keyword evidence="1" id="KW-0547">Nucleotide-binding</keyword>
<feature type="region of interest" description="Disordered" evidence="4">
    <location>
        <begin position="352"/>
        <end position="371"/>
    </location>
</feature>